<dbReference type="KEGG" id="gms:SOIL9_16320"/>
<dbReference type="RefSeq" id="WP_162670418.1">
    <property type="nucleotide sequence ID" value="NZ_LR593886.1"/>
</dbReference>
<evidence type="ECO:0000313" key="3">
    <source>
        <dbReference type="Proteomes" id="UP000464178"/>
    </source>
</evidence>
<gene>
    <name evidence="2" type="ORF">SOIL9_16320</name>
</gene>
<dbReference type="AlphaFoldDB" id="A0A6P2D9A1"/>
<dbReference type="EMBL" id="LR593886">
    <property type="protein sequence ID" value="VTR96082.1"/>
    <property type="molecule type" value="Genomic_DNA"/>
</dbReference>
<dbReference type="SUPFAM" id="SSF52047">
    <property type="entry name" value="RNI-like"/>
    <property type="match status" value="1"/>
</dbReference>
<proteinExistence type="predicted"/>
<dbReference type="InterPro" id="IPR032675">
    <property type="entry name" value="LRR_dom_sf"/>
</dbReference>
<dbReference type="Gene3D" id="3.80.10.10">
    <property type="entry name" value="Ribonuclease Inhibitor"/>
    <property type="match status" value="1"/>
</dbReference>
<organism evidence="2 3">
    <name type="scientific">Gemmata massiliana</name>
    <dbReference type="NCBI Taxonomy" id="1210884"/>
    <lineage>
        <taxon>Bacteria</taxon>
        <taxon>Pseudomonadati</taxon>
        <taxon>Planctomycetota</taxon>
        <taxon>Planctomycetia</taxon>
        <taxon>Gemmatales</taxon>
        <taxon>Gemmataceae</taxon>
        <taxon>Gemmata</taxon>
    </lineage>
</organism>
<evidence type="ECO:0000313" key="2">
    <source>
        <dbReference type="EMBL" id="VTR96082.1"/>
    </source>
</evidence>
<evidence type="ECO:0000256" key="1">
    <source>
        <dbReference type="SAM" id="MobiDB-lite"/>
    </source>
</evidence>
<dbReference type="Proteomes" id="UP000464178">
    <property type="component" value="Chromosome"/>
</dbReference>
<dbReference type="Pfam" id="PF13516">
    <property type="entry name" value="LRR_6"/>
    <property type="match status" value="2"/>
</dbReference>
<keyword evidence="3" id="KW-1185">Reference proteome</keyword>
<feature type="region of interest" description="Disordered" evidence="1">
    <location>
        <begin position="1"/>
        <end position="32"/>
    </location>
</feature>
<dbReference type="InterPro" id="IPR001611">
    <property type="entry name" value="Leu-rich_rpt"/>
</dbReference>
<reference evidence="2 3" key="1">
    <citation type="submission" date="2019-05" db="EMBL/GenBank/DDBJ databases">
        <authorList>
            <consortium name="Science for Life Laboratories"/>
        </authorList>
    </citation>
    <scope>NUCLEOTIDE SEQUENCE [LARGE SCALE GENOMIC DNA]</scope>
    <source>
        <strain evidence="2">Soil9</strain>
    </source>
</reference>
<accession>A0A6P2D9A1</accession>
<name>A0A6P2D9A1_9BACT</name>
<protein>
    <submittedName>
        <fullName evidence="2">Uncharacterized protein</fullName>
    </submittedName>
</protein>
<sequence length="154" mass="15864">MSWAPRDGGEQDSDSSAGPVGNTGTPADGSSGRVRVVSAAGAWYSFPATGTAVDWVRVGSAPGAFTFRPDRVYGFHAHAAVTDADLEEIRTLAGVATLVILVLGDCGAITDTGLLRLKELTSLHALDLTNCRHITDAGIAALAAALPECEITIE</sequence>